<evidence type="ECO:0000256" key="1">
    <source>
        <dbReference type="SAM" id="MobiDB-lite"/>
    </source>
</evidence>
<reference evidence="2 3" key="1">
    <citation type="submission" date="2024-06" db="EMBL/GenBank/DDBJ databases">
        <title>The Natural Products Discovery Center: Release of the First 8490 Sequenced Strains for Exploring Actinobacteria Biosynthetic Diversity.</title>
        <authorList>
            <person name="Kalkreuter E."/>
            <person name="Kautsar S.A."/>
            <person name="Yang D."/>
            <person name="Bader C.D."/>
            <person name="Teijaro C.N."/>
            <person name="Fluegel L."/>
            <person name="Davis C.M."/>
            <person name="Simpson J.R."/>
            <person name="Lauterbach L."/>
            <person name="Steele A.D."/>
            <person name="Gui C."/>
            <person name="Meng S."/>
            <person name="Li G."/>
            <person name="Viehrig K."/>
            <person name="Ye F."/>
            <person name="Su P."/>
            <person name="Kiefer A.F."/>
            <person name="Nichols A."/>
            <person name="Cepeda A.J."/>
            <person name="Yan W."/>
            <person name="Fan B."/>
            <person name="Jiang Y."/>
            <person name="Adhikari A."/>
            <person name="Zheng C.-J."/>
            <person name="Schuster L."/>
            <person name="Cowan T.M."/>
            <person name="Smanski M.J."/>
            <person name="Chevrette M.G."/>
            <person name="De Carvalho L.P.S."/>
            <person name="Shen B."/>
        </authorList>
    </citation>
    <scope>NUCLEOTIDE SEQUENCE [LARGE SCALE GENOMIC DNA]</scope>
    <source>
        <strain evidence="2 3">NPDC048274</strain>
    </source>
</reference>
<keyword evidence="3" id="KW-1185">Reference proteome</keyword>
<dbReference type="EMBL" id="JBEZLS010000012">
    <property type="protein sequence ID" value="MEU9352993.1"/>
    <property type="molecule type" value="Genomic_DNA"/>
</dbReference>
<dbReference type="Proteomes" id="UP001551582">
    <property type="component" value="Unassembled WGS sequence"/>
</dbReference>
<gene>
    <name evidence="2" type="ORF">AB0D65_18830</name>
</gene>
<comment type="caution">
    <text evidence="2">The sequence shown here is derived from an EMBL/GenBank/DDBJ whole genome shotgun (WGS) entry which is preliminary data.</text>
</comment>
<sequence length="132" mass="14161">MDVTADCQDPIPGIHISERGAGGLPSRHFLVILDTPGGPTVTPYGKTGEERPDPEPAEFPFYVSESELEHFVLDVQVRSRSCSWQATLRWSVDGQQGTTQIGNNSAVFRLTAATAATGRYPLDGPPLPAPAD</sequence>
<proteinExistence type="predicted"/>
<dbReference type="RefSeq" id="WP_359982010.1">
    <property type="nucleotide sequence ID" value="NZ_JBEZLS010000012.1"/>
</dbReference>
<protein>
    <submittedName>
        <fullName evidence="2">Uncharacterized protein</fullName>
    </submittedName>
</protein>
<organism evidence="2 3">
    <name type="scientific">Streptomyces griseoloalbus</name>
    <dbReference type="NCBI Taxonomy" id="67303"/>
    <lineage>
        <taxon>Bacteria</taxon>
        <taxon>Bacillati</taxon>
        <taxon>Actinomycetota</taxon>
        <taxon>Actinomycetes</taxon>
        <taxon>Kitasatosporales</taxon>
        <taxon>Streptomycetaceae</taxon>
        <taxon>Streptomyces</taxon>
    </lineage>
</organism>
<evidence type="ECO:0000313" key="3">
    <source>
        <dbReference type="Proteomes" id="UP001551582"/>
    </source>
</evidence>
<evidence type="ECO:0000313" key="2">
    <source>
        <dbReference type="EMBL" id="MEU9352993.1"/>
    </source>
</evidence>
<accession>A0ABV3E755</accession>
<feature type="region of interest" description="Disordered" evidence="1">
    <location>
        <begin position="36"/>
        <end position="57"/>
    </location>
</feature>
<name>A0ABV3E755_9ACTN</name>